<keyword evidence="2" id="KW-1185">Reference proteome</keyword>
<evidence type="ECO:0000313" key="2">
    <source>
        <dbReference type="Proteomes" id="UP000198341"/>
    </source>
</evidence>
<dbReference type="OrthoDB" id="409189at2759"/>
<evidence type="ECO:0008006" key="3">
    <source>
        <dbReference type="Google" id="ProtNLM"/>
    </source>
</evidence>
<dbReference type="KEGG" id="bpg:Bathy03g04060"/>
<name>K8ECX5_9CHLO</name>
<sequence>MVKWHDVCENVKLALKNDGFDLVAPFRLSQYNALFDTHDAKNSSIKITDAPEDCLCVVIGNTKRLWPIFEEYYKANIGKEDLMPREEKNPLDFYVKKKIDSICIADFVTARYQTDSSLAIQKMAKISGMAILHEATHMSVNRKYGPWISLRAVVIFHYVKGPETPLPAHEVPTLTSEMERESKEAFEEAAEYYRKNSEGSGSLDKSKSAELWIKVRDCLTSDAQKEFRYDERQMKYHYDIDRNLEYLVPLQMEEEPAS</sequence>
<dbReference type="Proteomes" id="UP000198341">
    <property type="component" value="Chromosome 3"/>
</dbReference>
<dbReference type="eggNOG" id="ENOG502S75U">
    <property type="taxonomic scope" value="Eukaryota"/>
</dbReference>
<organism evidence="1 2">
    <name type="scientific">Bathycoccus prasinos</name>
    <dbReference type="NCBI Taxonomy" id="41875"/>
    <lineage>
        <taxon>Eukaryota</taxon>
        <taxon>Viridiplantae</taxon>
        <taxon>Chlorophyta</taxon>
        <taxon>Mamiellophyceae</taxon>
        <taxon>Mamiellales</taxon>
        <taxon>Bathycoccaceae</taxon>
        <taxon>Bathycoccus</taxon>
    </lineage>
</organism>
<dbReference type="GeneID" id="19016943"/>
<dbReference type="EMBL" id="FO082276">
    <property type="protein sequence ID" value="CCO15851.1"/>
    <property type="molecule type" value="Genomic_DNA"/>
</dbReference>
<proteinExistence type="predicted"/>
<protein>
    <recommendedName>
        <fullName evidence="3">Cyanocobalamin reductase (cyanide-eliminating)</fullName>
    </recommendedName>
</protein>
<gene>
    <name evidence="1" type="ORF">Bathy03g04060</name>
</gene>
<dbReference type="AlphaFoldDB" id="K8ECX5"/>
<evidence type="ECO:0000313" key="1">
    <source>
        <dbReference type="EMBL" id="CCO15851.1"/>
    </source>
</evidence>
<reference evidence="1 2" key="1">
    <citation type="submission" date="2011-10" db="EMBL/GenBank/DDBJ databases">
        <authorList>
            <person name="Genoscope - CEA"/>
        </authorList>
    </citation>
    <scope>NUCLEOTIDE SEQUENCE [LARGE SCALE GENOMIC DNA]</scope>
    <source>
        <strain evidence="1 2">RCC 1105</strain>
    </source>
</reference>
<accession>K8ECX5</accession>
<dbReference type="RefSeq" id="XP_007514414.1">
    <property type="nucleotide sequence ID" value="XM_007514352.1"/>
</dbReference>